<keyword evidence="3" id="KW-1003">Cell membrane</keyword>
<dbReference type="PANTHER" id="PTHR33162:SF1">
    <property type="entry name" value="SEC-INDEPENDENT PROTEIN TRANSLOCASE PROTEIN TATA, CHLOROPLASTIC"/>
    <property type="match status" value="1"/>
</dbReference>
<feature type="compositionally biased region" description="Polar residues" evidence="9">
    <location>
        <begin position="160"/>
        <end position="176"/>
    </location>
</feature>
<evidence type="ECO:0000313" key="11">
    <source>
        <dbReference type="Proteomes" id="UP000267187"/>
    </source>
</evidence>
<accession>A0A3M0AB00</accession>
<dbReference type="GO" id="GO:0016020">
    <property type="term" value="C:membrane"/>
    <property type="evidence" value="ECO:0007669"/>
    <property type="project" value="UniProtKB-SubCell"/>
</dbReference>
<keyword evidence="8" id="KW-0472">Membrane</keyword>
<dbReference type="RefSeq" id="WP_121875681.1">
    <property type="nucleotide sequence ID" value="NZ_REFJ01000001.1"/>
</dbReference>
<dbReference type="AlphaFoldDB" id="A0A3M0AB00"/>
<dbReference type="Proteomes" id="UP000267187">
    <property type="component" value="Unassembled WGS sequence"/>
</dbReference>
<dbReference type="InterPro" id="IPR018448">
    <property type="entry name" value="TatB"/>
</dbReference>
<evidence type="ECO:0000256" key="7">
    <source>
        <dbReference type="ARBA" id="ARBA00023010"/>
    </source>
</evidence>
<evidence type="ECO:0000256" key="9">
    <source>
        <dbReference type="SAM" id="MobiDB-lite"/>
    </source>
</evidence>
<keyword evidence="5" id="KW-0653">Protein transport</keyword>
<keyword evidence="11" id="KW-1185">Reference proteome</keyword>
<dbReference type="EMBL" id="REFJ01000001">
    <property type="protein sequence ID" value="RMA82343.1"/>
    <property type="molecule type" value="Genomic_DNA"/>
</dbReference>
<dbReference type="NCBIfam" id="TIGR01410">
    <property type="entry name" value="tatB"/>
    <property type="match status" value="1"/>
</dbReference>
<name>A0A3M0AB00_9GAMM</name>
<feature type="region of interest" description="Disordered" evidence="9">
    <location>
        <begin position="140"/>
        <end position="186"/>
    </location>
</feature>
<dbReference type="Gene3D" id="1.20.5.3310">
    <property type="match status" value="1"/>
</dbReference>
<dbReference type="Pfam" id="PF02416">
    <property type="entry name" value="TatA_B_E"/>
    <property type="match status" value="1"/>
</dbReference>
<dbReference type="PANTHER" id="PTHR33162">
    <property type="entry name" value="SEC-INDEPENDENT PROTEIN TRANSLOCASE PROTEIN TATA, CHLOROPLASTIC"/>
    <property type="match status" value="1"/>
</dbReference>
<evidence type="ECO:0000256" key="4">
    <source>
        <dbReference type="ARBA" id="ARBA00022692"/>
    </source>
</evidence>
<evidence type="ECO:0000256" key="5">
    <source>
        <dbReference type="ARBA" id="ARBA00022927"/>
    </source>
</evidence>
<keyword evidence="4" id="KW-0812">Transmembrane</keyword>
<evidence type="ECO:0000313" key="10">
    <source>
        <dbReference type="EMBL" id="RMA82343.1"/>
    </source>
</evidence>
<organism evidence="10 11">
    <name type="scientific">Umboniibacter marinipuniceus</name>
    <dbReference type="NCBI Taxonomy" id="569599"/>
    <lineage>
        <taxon>Bacteria</taxon>
        <taxon>Pseudomonadati</taxon>
        <taxon>Pseudomonadota</taxon>
        <taxon>Gammaproteobacteria</taxon>
        <taxon>Cellvibrionales</taxon>
        <taxon>Cellvibrionaceae</taxon>
        <taxon>Umboniibacter</taxon>
    </lineage>
</organism>
<comment type="subcellular location">
    <subcellularLocation>
        <location evidence="1">Membrane</location>
        <topology evidence="1">Single-pass membrane protein</topology>
    </subcellularLocation>
</comment>
<keyword evidence="2" id="KW-0813">Transport</keyword>
<evidence type="ECO:0000256" key="8">
    <source>
        <dbReference type="ARBA" id="ARBA00023136"/>
    </source>
</evidence>
<keyword evidence="6" id="KW-1133">Transmembrane helix</keyword>
<dbReference type="InterPro" id="IPR003369">
    <property type="entry name" value="TatA/B/E"/>
</dbReference>
<comment type="caution">
    <text evidence="10">The sequence shown here is derived from an EMBL/GenBank/DDBJ whole genome shotgun (WGS) entry which is preliminary data.</text>
</comment>
<evidence type="ECO:0000256" key="1">
    <source>
        <dbReference type="ARBA" id="ARBA00004167"/>
    </source>
</evidence>
<sequence>MDIGFLEFLLVMIVGLLVLGPDRMPEVARKGIYWWGRAKRTINDTREEIEREIGADDIRRQLHNENIMKSLGESKAAIEATVKETTDNIQRFKTIGEQKPRRGSAAAEPAVSGDNTQADELAVIKAKKELAAIRQAEAELAKQMSITSNAAEDTFDEVQSKLSESNAELASNTSAETPKPGNKDQL</sequence>
<dbReference type="GO" id="GO:0008320">
    <property type="term" value="F:protein transmembrane transporter activity"/>
    <property type="evidence" value="ECO:0007669"/>
    <property type="project" value="InterPro"/>
</dbReference>
<evidence type="ECO:0000256" key="6">
    <source>
        <dbReference type="ARBA" id="ARBA00022989"/>
    </source>
</evidence>
<protein>
    <submittedName>
        <fullName evidence="10">Tat protein translocase TatB subunit</fullName>
    </submittedName>
</protein>
<dbReference type="GO" id="GO:0043953">
    <property type="term" value="P:protein transport by the Tat complex"/>
    <property type="evidence" value="ECO:0007669"/>
    <property type="project" value="InterPro"/>
</dbReference>
<keyword evidence="7" id="KW-0811">Translocation</keyword>
<dbReference type="OrthoDB" id="9816005at2"/>
<evidence type="ECO:0000256" key="2">
    <source>
        <dbReference type="ARBA" id="ARBA00022448"/>
    </source>
</evidence>
<gene>
    <name evidence="10" type="ORF">DFR27_0292</name>
</gene>
<evidence type="ECO:0000256" key="3">
    <source>
        <dbReference type="ARBA" id="ARBA00022475"/>
    </source>
</evidence>
<proteinExistence type="predicted"/>
<reference evidence="10 11" key="1">
    <citation type="submission" date="2018-10" db="EMBL/GenBank/DDBJ databases">
        <title>Genomic Encyclopedia of Type Strains, Phase IV (KMG-IV): sequencing the most valuable type-strain genomes for metagenomic binning, comparative biology and taxonomic classification.</title>
        <authorList>
            <person name="Goeker M."/>
        </authorList>
    </citation>
    <scope>NUCLEOTIDE SEQUENCE [LARGE SCALE GENOMIC DNA]</scope>
    <source>
        <strain evidence="10 11">DSM 25080</strain>
    </source>
</reference>